<name>A0A5B7JDB4_PORTR</name>
<organism evidence="2 3">
    <name type="scientific">Portunus trituberculatus</name>
    <name type="common">Swimming crab</name>
    <name type="synonym">Neptunus trituberculatus</name>
    <dbReference type="NCBI Taxonomy" id="210409"/>
    <lineage>
        <taxon>Eukaryota</taxon>
        <taxon>Metazoa</taxon>
        <taxon>Ecdysozoa</taxon>
        <taxon>Arthropoda</taxon>
        <taxon>Crustacea</taxon>
        <taxon>Multicrustacea</taxon>
        <taxon>Malacostraca</taxon>
        <taxon>Eumalacostraca</taxon>
        <taxon>Eucarida</taxon>
        <taxon>Decapoda</taxon>
        <taxon>Pleocyemata</taxon>
        <taxon>Brachyura</taxon>
        <taxon>Eubrachyura</taxon>
        <taxon>Portunoidea</taxon>
        <taxon>Portunidae</taxon>
        <taxon>Portuninae</taxon>
        <taxon>Portunus</taxon>
    </lineage>
</organism>
<dbReference type="AlphaFoldDB" id="A0A5B7JDB4"/>
<gene>
    <name evidence="2" type="ORF">E2C01_087158</name>
</gene>
<dbReference type="EMBL" id="VSRR010090064">
    <property type="protein sequence ID" value="MPC92086.1"/>
    <property type="molecule type" value="Genomic_DNA"/>
</dbReference>
<comment type="caution">
    <text evidence="2">The sequence shown here is derived from an EMBL/GenBank/DDBJ whole genome shotgun (WGS) entry which is preliminary data.</text>
</comment>
<evidence type="ECO:0000313" key="3">
    <source>
        <dbReference type="Proteomes" id="UP000324222"/>
    </source>
</evidence>
<evidence type="ECO:0000313" key="2">
    <source>
        <dbReference type="EMBL" id="MPC92086.1"/>
    </source>
</evidence>
<sequence>MSVCVWVGRGAGDAGSLSCISSARQAHHIPAAFTPQGAATCDPVDCCTTSRHNQPPSQVEHLLTSPPALPASRSSPVMNRPCIKLH</sequence>
<keyword evidence="3" id="KW-1185">Reference proteome</keyword>
<dbReference type="Proteomes" id="UP000324222">
    <property type="component" value="Unassembled WGS sequence"/>
</dbReference>
<evidence type="ECO:0000256" key="1">
    <source>
        <dbReference type="SAM" id="MobiDB-lite"/>
    </source>
</evidence>
<accession>A0A5B7JDB4</accession>
<feature type="region of interest" description="Disordered" evidence="1">
    <location>
        <begin position="52"/>
        <end position="86"/>
    </location>
</feature>
<feature type="compositionally biased region" description="Low complexity" evidence="1">
    <location>
        <begin position="62"/>
        <end position="76"/>
    </location>
</feature>
<protein>
    <submittedName>
        <fullName evidence="2">Uncharacterized protein</fullName>
    </submittedName>
</protein>
<reference evidence="2 3" key="1">
    <citation type="submission" date="2019-05" db="EMBL/GenBank/DDBJ databases">
        <title>Another draft genome of Portunus trituberculatus and its Hox gene families provides insights of decapod evolution.</title>
        <authorList>
            <person name="Jeong J.-H."/>
            <person name="Song I."/>
            <person name="Kim S."/>
            <person name="Choi T."/>
            <person name="Kim D."/>
            <person name="Ryu S."/>
            <person name="Kim W."/>
        </authorList>
    </citation>
    <scope>NUCLEOTIDE SEQUENCE [LARGE SCALE GENOMIC DNA]</scope>
    <source>
        <tissue evidence="2">Muscle</tissue>
    </source>
</reference>
<proteinExistence type="predicted"/>